<dbReference type="EMBL" id="KU877344">
    <property type="protein sequence ID" value="ANB50572.1"/>
    <property type="molecule type" value="Genomic_DNA"/>
</dbReference>
<dbReference type="RefSeq" id="YP_010776323.1">
    <property type="nucleotide sequence ID" value="NC_075034.1"/>
</dbReference>
<dbReference type="PANTHER" id="PTHR40202">
    <property type="match status" value="1"/>
</dbReference>
<dbReference type="GO" id="GO:0016787">
    <property type="term" value="F:hydrolase activity"/>
    <property type="evidence" value="ECO:0007669"/>
    <property type="project" value="UniProtKB-KW"/>
</dbReference>
<dbReference type="SUPFAM" id="SSF109604">
    <property type="entry name" value="HD-domain/PDEase-like"/>
    <property type="match status" value="1"/>
</dbReference>
<feature type="domain" description="HD" evidence="1">
    <location>
        <begin position="31"/>
        <end position="108"/>
    </location>
</feature>
<dbReference type="GeneID" id="80512934"/>
<dbReference type="InterPro" id="IPR003607">
    <property type="entry name" value="HD/PDEase_dom"/>
</dbReference>
<dbReference type="Proteomes" id="UP000241365">
    <property type="component" value="Segment"/>
</dbReference>
<sequence>MQSSIIANNIIELYEKHGASDYIGENLTQLEHMTKAAMLAEDYGENKNIILACFLHDIGHLLEINNKSKQMGNLGVMNHELIGRQYLLDNGFSQEITNLVYNHVKAKRYLVAKFPDYINKLSEASKATLLYQNNLMSGEEIIEFENDLLFSDSLKVRFYDDQSKTVNRELKSLDFYRNLMIEHLSR</sequence>
<dbReference type="CDD" id="cd00077">
    <property type="entry name" value="HDc"/>
    <property type="match status" value="1"/>
</dbReference>
<dbReference type="InterPro" id="IPR006674">
    <property type="entry name" value="HD_domain"/>
</dbReference>
<organism evidence="2 3">
    <name type="scientific">Powai lake megavirus</name>
    <dbReference type="NCBI Taxonomy" id="1842663"/>
    <lineage>
        <taxon>Viruses</taxon>
        <taxon>Varidnaviria</taxon>
        <taxon>Bamfordvirae</taxon>
        <taxon>Nucleocytoviricota</taxon>
        <taxon>Megaviricetes</taxon>
        <taxon>Imitervirales</taxon>
        <taxon>Mimiviridae</taxon>
        <taxon>Megamimivirinae</taxon>
        <taxon>Megavirus</taxon>
        <taxon>Megavirus powaiense</taxon>
    </lineage>
</organism>
<name>A0A167RDW4_9VIRU</name>
<keyword evidence="2" id="KW-0378">Hydrolase</keyword>
<accession>A0A167RDW4</accession>
<dbReference type="PANTHER" id="PTHR40202:SF1">
    <property type="entry name" value="HD DOMAIN-CONTAINING PROTEIN"/>
    <property type="match status" value="1"/>
</dbReference>
<dbReference type="Gene3D" id="1.10.3210.10">
    <property type="entry name" value="Hypothetical protein af1432"/>
    <property type="match status" value="1"/>
</dbReference>
<evidence type="ECO:0000313" key="2">
    <source>
        <dbReference type="EMBL" id="ANB50572.1"/>
    </source>
</evidence>
<reference evidence="2 3" key="1">
    <citation type="journal article" date="2016" name="Genome Announc.">
        <title>Complete Genome Sequence of a New Megavirus Family Member Isolated from an Inland Water Lake for the First Time in India.</title>
        <authorList>
            <person name="Chatterjee A."/>
            <person name="Ali F."/>
            <person name="Bange D."/>
            <person name="Kondabagil K."/>
        </authorList>
    </citation>
    <scope>NUCLEOTIDE SEQUENCE [LARGE SCALE GENOMIC DNA]</scope>
    <source>
        <strain evidence="2">1</strain>
    </source>
</reference>
<protein>
    <submittedName>
        <fullName evidence="2">Putative HD phosphohydrolase</fullName>
    </submittedName>
</protein>
<evidence type="ECO:0000313" key="3">
    <source>
        <dbReference type="Proteomes" id="UP000241365"/>
    </source>
</evidence>
<evidence type="ECO:0000259" key="1">
    <source>
        <dbReference type="Pfam" id="PF01966"/>
    </source>
</evidence>
<dbReference type="KEGG" id="vg:80512934"/>
<proteinExistence type="predicted"/>
<dbReference type="Pfam" id="PF01966">
    <property type="entry name" value="HD"/>
    <property type="match status" value="1"/>
</dbReference>
<keyword evidence="3" id="KW-1185">Reference proteome</keyword>
<dbReference type="InterPro" id="IPR052567">
    <property type="entry name" value="OP_Dioxygenase"/>
</dbReference>